<dbReference type="EMBL" id="FP565809">
    <property type="protein sequence ID" value="CBH20380.1"/>
    <property type="molecule type" value="Genomic_DNA"/>
</dbReference>
<reference evidence="6" key="1">
    <citation type="journal article" date="2010" name="BMC Genomics">
        <title>Clostridium sticklandii, a specialist in amino acid degradation:revisiting its metabolism through its genome sequence.</title>
        <authorList>
            <person name="Fonknechten N."/>
            <person name="Chaussonnerie S."/>
            <person name="Tricot S."/>
            <person name="Lajus A."/>
            <person name="Andreesen J.R."/>
            <person name="Perchat N."/>
            <person name="Pelletier E."/>
            <person name="Gouyvenoux M."/>
            <person name="Barbe V."/>
            <person name="Salanoubat M."/>
            <person name="Le Paslier D."/>
            <person name="Weissenbach J."/>
            <person name="Cohen G.N."/>
            <person name="Kreimeyer A."/>
        </authorList>
    </citation>
    <scope>NUCLEOTIDE SEQUENCE [LARGE SCALE GENOMIC DNA]</scope>
    <source>
        <strain evidence="6">ATCC 12662 / DSM 519 / JCM 1433 / CCUG 9281 / NCIMB 10654 / HF</strain>
    </source>
</reference>
<dbReference type="PANTHER" id="PTHR33941">
    <property type="entry name" value="PROPANEDIOL UTILIZATION PROTEIN PDUA"/>
    <property type="match status" value="1"/>
</dbReference>
<dbReference type="GO" id="GO:0031469">
    <property type="term" value="C:bacterial microcompartment"/>
    <property type="evidence" value="ECO:0007669"/>
    <property type="project" value="UniProtKB-SubCell"/>
</dbReference>
<dbReference type="SUPFAM" id="SSF143414">
    <property type="entry name" value="CcmK-like"/>
    <property type="match status" value="1"/>
</dbReference>
<dbReference type="InterPro" id="IPR037233">
    <property type="entry name" value="CcmK-like_sf"/>
</dbReference>
<dbReference type="CDD" id="cd07045">
    <property type="entry name" value="BMC_CcmK_like"/>
    <property type="match status" value="1"/>
</dbReference>
<evidence type="ECO:0000256" key="1">
    <source>
        <dbReference type="ARBA" id="ARBA00024322"/>
    </source>
</evidence>
<evidence type="ECO:0000259" key="4">
    <source>
        <dbReference type="PROSITE" id="PS51930"/>
    </source>
</evidence>
<comment type="subcellular location">
    <subcellularLocation>
        <location evidence="1">Bacterial microcompartment</location>
    </subcellularLocation>
</comment>
<dbReference type="STRING" id="1511.CLOST_0250"/>
<dbReference type="PROSITE" id="PS51930">
    <property type="entry name" value="BMC_2"/>
    <property type="match status" value="1"/>
</dbReference>
<evidence type="ECO:0000313" key="6">
    <source>
        <dbReference type="Proteomes" id="UP000007041"/>
    </source>
</evidence>
<gene>
    <name evidence="5" type="ordered locus">CLOST_0250</name>
</gene>
<dbReference type="BioCyc" id="CSTI499177:GJE9-258-MONOMER"/>
<comment type="similarity">
    <text evidence="3">Belongs to the bacterial microcompartments protein family.</text>
</comment>
<feature type="domain" description="BMC" evidence="4">
    <location>
        <begin position="5"/>
        <end position="89"/>
    </location>
</feature>
<organism evidence="5 6">
    <name type="scientific">Acetoanaerobium sticklandii (strain ATCC 12662 / DSM 519 / JCM 1433 / CCUG 9281 / NCIMB 10654 / HF)</name>
    <name type="common">Clostridium sticklandii</name>
    <dbReference type="NCBI Taxonomy" id="499177"/>
    <lineage>
        <taxon>Bacteria</taxon>
        <taxon>Bacillati</taxon>
        <taxon>Bacillota</taxon>
        <taxon>Clostridia</taxon>
        <taxon>Peptostreptococcales</taxon>
        <taxon>Filifactoraceae</taxon>
        <taxon>Acetoanaerobium</taxon>
    </lineage>
</organism>
<dbReference type="SMART" id="SM00877">
    <property type="entry name" value="BMC"/>
    <property type="match status" value="1"/>
</dbReference>
<dbReference type="PANTHER" id="PTHR33941:SF11">
    <property type="entry name" value="BACTERIAL MICROCOMPARTMENT SHELL PROTEIN PDUJ"/>
    <property type="match status" value="1"/>
</dbReference>
<dbReference type="AlphaFoldDB" id="E3PUB9"/>
<dbReference type="Gene3D" id="3.30.70.1710">
    <property type="match status" value="1"/>
</dbReference>
<dbReference type="InterPro" id="IPR050575">
    <property type="entry name" value="BMC_shell"/>
</dbReference>
<dbReference type="Proteomes" id="UP000007041">
    <property type="component" value="Chromosome"/>
</dbReference>
<evidence type="ECO:0000313" key="5">
    <source>
        <dbReference type="EMBL" id="CBH20380.1"/>
    </source>
</evidence>
<dbReference type="eggNOG" id="COG4577">
    <property type="taxonomic scope" value="Bacteria"/>
</dbReference>
<sequence>MKNKALGLIETYGYIGAIEAADTAVKAAYVELSAVEKVKGGLVTVQLLGDVGAVKAAVDAGVQKCKALGVYVSSHVIARPDSELYKIVPKLNSDEAIETIKEADKLETSEPEFKLPKHFYTMKVVLLRNYVRKLDNFPIPNKKIKFANKQQLIDGLIEYYKTKPMTKE</sequence>
<keyword evidence="2" id="KW-1283">Bacterial microcompartment</keyword>
<dbReference type="KEGG" id="cst:CLOST_0250"/>
<dbReference type="Pfam" id="PF00936">
    <property type="entry name" value="BMC"/>
    <property type="match status" value="1"/>
</dbReference>
<evidence type="ECO:0000256" key="2">
    <source>
        <dbReference type="ARBA" id="ARBA00024446"/>
    </source>
</evidence>
<dbReference type="InterPro" id="IPR000249">
    <property type="entry name" value="BMC_dom"/>
</dbReference>
<accession>E3PUB9</accession>
<proteinExistence type="inferred from homology"/>
<protein>
    <recommendedName>
        <fullName evidence="4">BMC domain-containing protein</fullName>
    </recommendedName>
</protein>
<dbReference type="InterPro" id="IPR044872">
    <property type="entry name" value="CcmK/CsoS1_BMC"/>
</dbReference>
<dbReference type="HOGENOM" id="CLU_064903_0_2_9"/>
<name>E3PUB9_ACESD</name>
<evidence type="ECO:0000256" key="3">
    <source>
        <dbReference type="PROSITE-ProRule" id="PRU01278"/>
    </source>
</evidence>
<keyword evidence="6" id="KW-1185">Reference proteome</keyword>